<dbReference type="Proteomes" id="UP000240243">
    <property type="component" value="Unassembled WGS sequence"/>
</dbReference>
<dbReference type="OrthoDB" id="1550938at2"/>
<dbReference type="Pfam" id="PF11459">
    <property type="entry name" value="AbiEi_3"/>
    <property type="match status" value="1"/>
</dbReference>
<reference evidence="2 3" key="1">
    <citation type="submission" date="2018-03" db="EMBL/GenBank/DDBJ databases">
        <title>The draft genome of Zobellella sp. 59N8.</title>
        <authorList>
            <person name="Liu L."/>
            <person name="Li L."/>
            <person name="Zhang X."/>
            <person name="Liang L."/>
            <person name="Wang T."/>
        </authorList>
    </citation>
    <scope>NUCLEOTIDE SEQUENCE [LARGE SCALE GENOMIC DNA]</scope>
    <source>
        <strain evidence="2 3">59N8</strain>
    </source>
</reference>
<name>A0A2P7R3U1_9GAMM</name>
<accession>A0A2P7R3U1</accession>
<evidence type="ECO:0000259" key="1">
    <source>
        <dbReference type="Pfam" id="PF17194"/>
    </source>
</evidence>
<dbReference type="EMBL" id="PXYG01000005">
    <property type="protein sequence ID" value="PSJ44889.1"/>
    <property type="molecule type" value="Genomic_DNA"/>
</dbReference>
<dbReference type="InterPro" id="IPR021561">
    <property type="entry name" value="AbiEi_3"/>
</dbReference>
<comment type="caution">
    <text evidence="2">The sequence shown here is derived from an EMBL/GenBank/DDBJ whole genome shotgun (WGS) entry which is preliminary data.</text>
</comment>
<dbReference type="RefSeq" id="WP_106730140.1">
    <property type="nucleotide sequence ID" value="NZ_PXYG01000005.1"/>
</dbReference>
<organism evidence="2 3">
    <name type="scientific">Zobellella endophytica</name>
    <dbReference type="NCBI Taxonomy" id="2116700"/>
    <lineage>
        <taxon>Bacteria</taxon>
        <taxon>Pseudomonadati</taxon>
        <taxon>Pseudomonadota</taxon>
        <taxon>Gammaproteobacteria</taxon>
        <taxon>Aeromonadales</taxon>
        <taxon>Aeromonadaceae</taxon>
        <taxon>Zobellella</taxon>
    </lineage>
</organism>
<keyword evidence="3" id="KW-1185">Reference proteome</keyword>
<protein>
    <recommendedName>
        <fullName evidence="1">Transcriptional regulator AbiEi antitoxin N-terminal domain-containing protein</fullName>
    </recommendedName>
</protein>
<evidence type="ECO:0000313" key="3">
    <source>
        <dbReference type="Proteomes" id="UP000240243"/>
    </source>
</evidence>
<proteinExistence type="predicted"/>
<gene>
    <name evidence="2" type="ORF">C7H85_13085</name>
</gene>
<dbReference type="InterPro" id="IPR033455">
    <property type="entry name" value="AbiEi_3_N"/>
</dbReference>
<feature type="domain" description="Transcriptional regulator AbiEi antitoxin N-terminal" evidence="1">
    <location>
        <begin position="2"/>
        <end position="97"/>
    </location>
</feature>
<dbReference type="Pfam" id="PF17194">
    <property type="entry name" value="AbiEi_3_N"/>
    <property type="match status" value="1"/>
</dbReference>
<evidence type="ECO:0000313" key="2">
    <source>
        <dbReference type="EMBL" id="PSJ44889.1"/>
    </source>
</evidence>
<sequence length="261" mass="29347">MSYKLNWLVNHASPGSLVLQPWLTEHGIGYSLAQRYVASGWLKKLRAGVYYRPAPGNGLKPGWVEALNAVTHQLNLPVYLAGLSSLGQQGLSHYLQLGRADVWVGAARPSLLPKWFREFDGHGWRYCTNSKLAATTDKDFTTMLLNGKEVRASAPELAAYEVVDSIGKHISFEHTAILFQGLTNLSPRKIQSILHRSRAVQTNRIFLFLGHYYAHQWSRRLDESQIELGSGKRQVVENGKLDERYLITVPSSLAGRHKENE</sequence>
<dbReference type="AlphaFoldDB" id="A0A2P7R3U1"/>